<dbReference type="PANTHER" id="PTHR12613:SF0">
    <property type="entry name" value="ERO1-LIKE PROTEIN"/>
    <property type="match status" value="1"/>
</dbReference>
<keyword evidence="14" id="KW-0325">Glycoprotein</keyword>
<dbReference type="AlphaFoldDB" id="A0AAV2TK14"/>
<keyword evidence="7 19" id="KW-0732">Signal</keyword>
<evidence type="ECO:0000256" key="1">
    <source>
        <dbReference type="ARBA" id="ARBA00001974"/>
    </source>
</evidence>
<keyword evidence="12" id="KW-0472">Membrane</keyword>
<feature type="binding site" evidence="17">
    <location>
        <position position="246"/>
    </location>
    <ligand>
        <name>FAD</name>
        <dbReference type="ChEBI" id="CHEBI:57692"/>
    </ligand>
</feature>
<dbReference type="EMBL" id="CAXLJL010000379">
    <property type="protein sequence ID" value="CAL5137304.1"/>
    <property type="molecule type" value="Genomic_DNA"/>
</dbReference>
<evidence type="ECO:0000256" key="6">
    <source>
        <dbReference type="ARBA" id="ARBA00022630"/>
    </source>
</evidence>
<dbReference type="PANTHER" id="PTHR12613">
    <property type="entry name" value="ERO1-RELATED"/>
    <property type="match status" value="1"/>
</dbReference>
<keyword evidence="15" id="KW-0676">Redox-active center</keyword>
<keyword evidence="6" id="KW-0285">Flavoprotein</keyword>
<feature type="disulfide bond" description="Redox-active" evidence="18">
    <location>
        <begin position="87"/>
        <end position="92"/>
    </location>
</feature>
<accession>A0AAV2TK14</accession>
<evidence type="ECO:0000256" key="2">
    <source>
        <dbReference type="ARBA" id="ARBA00004367"/>
    </source>
</evidence>
<dbReference type="GO" id="GO:0016972">
    <property type="term" value="F:thiol oxidase activity"/>
    <property type="evidence" value="ECO:0007669"/>
    <property type="project" value="InterPro"/>
</dbReference>
<organism evidence="20 21">
    <name type="scientific">Calicophoron daubneyi</name>
    <name type="common">Rumen fluke</name>
    <name type="synonym">Paramphistomum daubneyi</name>
    <dbReference type="NCBI Taxonomy" id="300641"/>
    <lineage>
        <taxon>Eukaryota</taxon>
        <taxon>Metazoa</taxon>
        <taxon>Spiralia</taxon>
        <taxon>Lophotrochozoa</taxon>
        <taxon>Platyhelminthes</taxon>
        <taxon>Trematoda</taxon>
        <taxon>Digenea</taxon>
        <taxon>Plagiorchiida</taxon>
        <taxon>Pronocephalata</taxon>
        <taxon>Paramphistomoidea</taxon>
        <taxon>Paramphistomidae</taxon>
        <taxon>Calicophoron</taxon>
    </lineage>
</organism>
<evidence type="ECO:0000256" key="12">
    <source>
        <dbReference type="ARBA" id="ARBA00023136"/>
    </source>
</evidence>
<feature type="chain" id="PRO_5043696617" description="Endoplasmic reticulum oxidoreductin 1" evidence="19">
    <location>
        <begin position="23"/>
        <end position="472"/>
    </location>
</feature>
<comment type="caution">
    <text evidence="20">The sequence shown here is derived from an EMBL/GenBank/DDBJ whole genome shotgun (WGS) entry which is preliminary data.</text>
</comment>
<feature type="binding site" evidence="17">
    <location>
        <position position="289"/>
    </location>
    <ligand>
        <name>FAD</name>
        <dbReference type="ChEBI" id="CHEBI:57692"/>
    </ligand>
</feature>
<protein>
    <recommendedName>
        <fullName evidence="22">Endoplasmic reticulum oxidoreductin 1</fullName>
    </recommendedName>
</protein>
<dbReference type="Pfam" id="PF04137">
    <property type="entry name" value="ERO1"/>
    <property type="match status" value="1"/>
</dbReference>
<evidence type="ECO:0000256" key="4">
    <source>
        <dbReference type="ARBA" id="ARBA00011802"/>
    </source>
</evidence>
<evidence type="ECO:0000256" key="13">
    <source>
        <dbReference type="ARBA" id="ARBA00023157"/>
    </source>
</evidence>
<dbReference type="GO" id="GO:0071949">
    <property type="term" value="F:FAD binding"/>
    <property type="evidence" value="ECO:0007669"/>
    <property type="project" value="InterPro"/>
</dbReference>
<dbReference type="GO" id="GO:0015035">
    <property type="term" value="F:protein-disulfide reductase activity"/>
    <property type="evidence" value="ECO:0007669"/>
    <property type="project" value="InterPro"/>
</dbReference>
<evidence type="ECO:0000256" key="5">
    <source>
        <dbReference type="ARBA" id="ARBA00022448"/>
    </source>
</evidence>
<dbReference type="InterPro" id="IPR037192">
    <property type="entry name" value="ERO1-like_sf"/>
</dbReference>
<evidence type="ECO:0000256" key="7">
    <source>
        <dbReference type="ARBA" id="ARBA00022729"/>
    </source>
</evidence>
<feature type="binding site" evidence="17">
    <location>
        <position position="204"/>
    </location>
    <ligand>
        <name>FAD</name>
        <dbReference type="ChEBI" id="CHEBI:57692"/>
    </ligand>
</feature>
<evidence type="ECO:0000256" key="17">
    <source>
        <dbReference type="PIRSR" id="PIRSR017205-2"/>
    </source>
</evidence>
<evidence type="ECO:0000313" key="20">
    <source>
        <dbReference type="EMBL" id="CAL5137304.1"/>
    </source>
</evidence>
<comment type="subcellular location">
    <subcellularLocation>
        <location evidence="2">Endoplasmic reticulum membrane</location>
        <topology evidence="2">Peripheral membrane protein</topology>
        <orientation evidence="2">Lumenal side</orientation>
    </subcellularLocation>
</comment>
<name>A0AAV2TK14_CALDB</name>
<evidence type="ECO:0000256" key="14">
    <source>
        <dbReference type="ARBA" id="ARBA00023180"/>
    </source>
</evidence>
<reference evidence="20" key="1">
    <citation type="submission" date="2024-06" db="EMBL/GenBank/DDBJ databases">
        <authorList>
            <person name="Liu X."/>
            <person name="Lenzi L."/>
            <person name="Haldenby T S."/>
            <person name="Uol C."/>
        </authorList>
    </citation>
    <scope>NUCLEOTIDE SEQUENCE</scope>
</reference>
<keyword evidence="11" id="KW-0560">Oxidoreductase</keyword>
<feature type="disulfide bond" description="Redox-active" evidence="18">
    <location>
        <begin position="393"/>
        <end position="396"/>
    </location>
</feature>
<dbReference type="Proteomes" id="UP001497525">
    <property type="component" value="Unassembled WGS sequence"/>
</dbReference>
<proteinExistence type="inferred from homology"/>
<evidence type="ECO:0000313" key="21">
    <source>
        <dbReference type="Proteomes" id="UP001497525"/>
    </source>
</evidence>
<evidence type="ECO:0000256" key="8">
    <source>
        <dbReference type="ARBA" id="ARBA00022824"/>
    </source>
</evidence>
<feature type="binding site" evidence="17">
    <location>
        <position position="193"/>
    </location>
    <ligand>
        <name>FAD</name>
        <dbReference type="ChEBI" id="CHEBI:57692"/>
    </ligand>
</feature>
<gene>
    <name evidence="20" type="ORF">CDAUBV1_LOCUS11631</name>
</gene>
<sequence length="472" mass="53540">MCHKHVPTFVVAAFMLTCYVSANKGTNCFAELSGPLDDVNVDIESITRLNNFHILPRLNSLLLSDYFHFCEVNLERGCPFFNDDLRCILKECRVTDCPASDLPIGLREELTCSIHNPCEKYGKPSNLLEDSVDEDIDCQLGKLDSSLSDERKTILANWTMYDAQDETKFCESDDGGSGKLIYVDLLKNPEAYTGYKGPASHRIWHMIYAENCFSHEYPMYGTSFASQRNDHCLEKRTFYRLISGLHTSIAVHLSHRYPSNQLLNALTTPSKTASGSPQWRPNVNEFRERFDPAHVHCGPHRLQNLYFAYLVELRALAKAAPYLRKQFYYTGNPKADDDTRRAVHELLLTIESQGNIFNEQHLFADNSRETIQLKQRFRQHFHNISRIMDCVGCDKCRLWGKLQILGMGTALKILFSAPTVPPASHPVGDSRGTVPPFQLSRREIVALFNAVGRLSNSIGALRDFCKLLSTST</sequence>
<evidence type="ECO:0000256" key="11">
    <source>
        <dbReference type="ARBA" id="ARBA00023002"/>
    </source>
</evidence>
<feature type="active site" evidence="16">
    <location>
        <position position="396"/>
    </location>
</feature>
<keyword evidence="5" id="KW-0813">Transport</keyword>
<keyword evidence="8" id="KW-0256">Endoplasmic reticulum</keyword>
<dbReference type="SUPFAM" id="SSF110019">
    <property type="entry name" value="ERO1-like"/>
    <property type="match status" value="1"/>
</dbReference>
<evidence type="ECO:0000256" key="18">
    <source>
        <dbReference type="PIRSR" id="PIRSR017205-3"/>
    </source>
</evidence>
<evidence type="ECO:0000256" key="16">
    <source>
        <dbReference type="PIRSR" id="PIRSR017205-1"/>
    </source>
</evidence>
<dbReference type="GO" id="GO:0034975">
    <property type="term" value="P:protein folding in endoplasmic reticulum"/>
    <property type="evidence" value="ECO:0007669"/>
    <property type="project" value="InterPro"/>
</dbReference>
<keyword evidence="13 18" id="KW-1015">Disulfide bond</keyword>
<evidence type="ECO:0000256" key="19">
    <source>
        <dbReference type="SAM" id="SignalP"/>
    </source>
</evidence>
<dbReference type="PIRSF" id="PIRSF017205">
    <property type="entry name" value="ERO1"/>
    <property type="match status" value="1"/>
</dbReference>
<keyword evidence="9 17" id="KW-0274">FAD</keyword>
<comment type="subunit">
    <text evidence="4">May function both as a monomer and a homodimer.</text>
</comment>
<evidence type="ECO:0000256" key="9">
    <source>
        <dbReference type="ARBA" id="ARBA00022827"/>
    </source>
</evidence>
<dbReference type="GO" id="GO:0005789">
    <property type="term" value="C:endoplasmic reticulum membrane"/>
    <property type="evidence" value="ECO:0007669"/>
    <property type="project" value="UniProtKB-SubCell"/>
</dbReference>
<keyword evidence="10" id="KW-0249">Electron transport</keyword>
<evidence type="ECO:0000256" key="3">
    <source>
        <dbReference type="ARBA" id="ARBA00008277"/>
    </source>
</evidence>
<feature type="signal peptide" evidence="19">
    <location>
        <begin position="1"/>
        <end position="22"/>
    </location>
</feature>
<comment type="similarity">
    <text evidence="3">Belongs to the EROs family.</text>
</comment>
<feature type="active site" description="Nucleophile" evidence="16">
    <location>
        <position position="393"/>
    </location>
</feature>
<evidence type="ECO:0000256" key="15">
    <source>
        <dbReference type="ARBA" id="ARBA00023284"/>
    </source>
</evidence>
<feature type="binding site" evidence="17">
    <location>
        <position position="243"/>
    </location>
    <ligand>
        <name>FAD</name>
        <dbReference type="ChEBI" id="CHEBI:57692"/>
    </ligand>
</feature>
<dbReference type="InterPro" id="IPR007266">
    <property type="entry name" value="Ero1"/>
</dbReference>
<evidence type="ECO:0000256" key="10">
    <source>
        <dbReference type="ARBA" id="ARBA00022982"/>
    </source>
</evidence>
<evidence type="ECO:0008006" key="22">
    <source>
        <dbReference type="Google" id="ProtNLM"/>
    </source>
</evidence>
<comment type="cofactor">
    <cofactor evidence="1 17">
        <name>FAD</name>
        <dbReference type="ChEBI" id="CHEBI:57692"/>
    </cofactor>
</comment>